<name>A0A2I1DF65_ASPC2</name>
<feature type="compositionally biased region" description="Polar residues" evidence="1">
    <location>
        <begin position="1"/>
        <end position="10"/>
    </location>
</feature>
<feature type="region of interest" description="Disordered" evidence="1">
    <location>
        <begin position="49"/>
        <end position="358"/>
    </location>
</feature>
<feature type="compositionally biased region" description="Polar residues" evidence="1">
    <location>
        <begin position="247"/>
        <end position="265"/>
    </location>
</feature>
<dbReference type="EMBL" id="MSFM01000001">
    <property type="protein sequence ID" value="PKY08498.1"/>
    <property type="molecule type" value="Genomic_DNA"/>
</dbReference>
<feature type="compositionally biased region" description="Acidic residues" evidence="1">
    <location>
        <begin position="413"/>
        <end position="427"/>
    </location>
</feature>
<evidence type="ECO:0000256" key="1">
    <source>
        <dbReference type="SAM" id="MobiDB-lite"/>
    </source>
</evidence>
<reference evidence="2" key="1">
    <citation type="submission" date="2016-12" db="EMBL/GenBank/DDBJ databases">
        <title>The genomes of Aspergillus section Nigri reveals drivers in fungal speciation.</title>
        <authorList>
            <consortium name="DOE Joint Genome Institute"/>
            <person name="Vesth T.C."/>
            <person name="Nybo J."/>
            <person name="Theobald S."/>
            <person name="Brandl J."/>
            <person name="Frisvad J.C."/>
            <person name="Nielsen K.F."/>
            <person name="Lyhne E.K."/>
            <person name="Kogle M.E."/>
            <person name="Kuo A."/>
            <person name="Riley R."/>
            <person name="Clum A."/>
            <person name="Nolan M."/>
            <person name="Lipzen A."/>
            <person name="Salamov A."/>
            <person name="Henrissat B."/>
            <person name="Wiebenga A."/>
            <person name="De vries R.P."/>
            <person name="Grigoriev I.V."/>
            <person name="Mortensen U.H."/>
            <person name="Andersen M.R."/>
            <person name="Baker S.E."/>
        </authorList>
    </citation>
    <scope>NUCLEOTIDE SEQUENCE</scope>
    <source>
        <strain evidence="2">IBT 28561</strain>
    </source>
</reference>
<feature type="compositionally biased region" description="Basic and acidic residues" evidence="1">
    <location>
        <begin position="25"/>
        <end position="34"/>
    </location>
</feature>
<dbReference type="RefSeq" id="XP_024697092.1">
    <property type="nucleotide sequence ID" value="XM_024836378.1"/>
</dbReference>
<dbReference type="OrthoDB" id="3946221at2759"/>
<sequence length="627" mass="71100">MSHNSGTTPQRADAAYEYHNSPSPEMKRRMAEWQREREAISREIELANSSQVIVLDSDYPAPTSPNGDVEDAYTSWNDQEQEYDVEKTPRSDAVPEMRQQPDFQDDYEDDAELRQQPDFQDDYEDDAESRQQLDFQDDYEEDDDGSEDIWQQEAQDHSMEAGRSSPMPDDAANDMRPEPESSPQRAGSTADSPAMFSRSHWAHEREKLPNLGPSRVRQLREQEVDVSALLRVENTPNRSRYYYGKSSPVTSTRGPSSAQSRNTATPHWARDEVDDYLPEQNQSDGYFVSSPHRSSDDEAFQIDPTTRHEQSLQYANLQGDEDGNSSISGAAVSEGRSPHETSNVHSTPSRPIERDNQASTWFQKISSLTPGWLKAPVRKSFAHPESPLAREVPIEEEEEEDEVSEANPPSHDEIDDEEVDDEEEIEPVDTPKPIPQTTRSPPSRRSLSHKRSSQVIEEPQPIASRETTLKPTRPTTRSPPSRQSLSRRRSSQVIEEPQPVTTKEISGEAYERQLPLSVSGYFSNDHYNFLRRLYRLAKQHPERFPYFSAPGRPDIIGDWIWTSSGAHGVPVTERQFAVIDRFVQELAKADLQAGGTGQIGWSEAELHRRLISVIIGEQIRGDTTIGI</sequence>
<evidence type="ECO:0000313" key="3">
    <source>
        <dbReference type="Proteomes" id="UP000234254"/>
    </source>
</evidence>
<feature type="compositionally biased region" description="Polar residues" evidence="1">
    <location>
        <begin position="181"/>
        <end position="191"/>
    </location>
</feature>
<proteinExistence type="predicted"/>
<feature type="region of interest" description="Disordered" evidence="1">
    <location>
        <begin position="1"/>
        <end position="34"/>
    </location>
</feature>
<accession>A0A2I1DF65</accession>
<dbReference type="VEuPathDB" id="FungiDB:P168DRAFT_286613"/>
<keyword evidence="3" id="KW-1185">Reference proteome</keyword>
<protein>
    <recommendedName>
        <fullName evidence="4">AT DNA binding protein</fullName>
    </recommendedName>
</protein>
<dbReference type="Proteomes" id="UP000234254">
    <property type="component" value="Unassembled WGS sequence"/>
</dbReference>
<feature type="compositionally biased region" description="Low complexity" evidence="1">
    <location>
        <begin position="469"/>
        <end position="484"/>
    </location>
</feature>
<gene>
    <name evidence="2" type="ORF">P168DRAFT_286613</name>
</gene>
<feature type="compositionally biased region" description="Acidic residues" evidence="1">
    <location>
        <begin position="394"/>
        <end position="404"/>
    </location>
</feature>
<feature type="compositionally biased region" description="Basic and acidic residues" evidence="1">
    <location>
        <begin position="84"/>
        <end position="95"/>
    </location>
</feature>
<dbReference type="GeneID" id="36543902"/>
<organism evidence="2 3">
    <name type="scientific">Aspergillus campestris (strain IBT 28561)</name>
    <dbReference type="NCBI Taxonomy" id="1392248"/>
    <lineage>
        <taxon>Eukaryota</taxon>
        <taxon>Fungi</taxon>
        <taxon>Dikarya</taxon>
        <taxon>Ascomycota</taxon>
        <taxon>Pezizomycotina</taxon>
        <taxon>Eurotiomycetes</taxon>
        <taxon>Eurotiomycetidae</taxon>
        <taxon>Eurotiales</taxon>
        <taxon>Aspergillaceae</taxon>
        <taxon>Aspergillus</taxon>
        <taxon>Aspergillus subgen. Circumdati</taxon>
    </lineage>
</organism>
<dbReference type="AlphaFoldDB" id="A0A2I1DF65"/>
<feature type="region of interest" description="Disordered" evidence="1">
    <location>
        <begin position="376"/>
        <end position="505"/>
    </location>
</feature>
<feature type="compositionally biased region" description="Polar residues" evidence="1">
    <location>
        <begin position="340"/>
        <end position="349"/>
    </location>
</feature>
<evidence type="ECO:0008006" key="4">
    <source>
        <dbReference type="Google" id="ProtNLM"/>
    </source>
</evidence>
<comment type="caution">
    <text evidence="2">The sequence shown here is derived from an EMBL/GenBank/DDBJ whole genome shotgun (WGS) entry which is preliminary data.</text>
</comment>
<feature type="compositionally biased region" description="Acidic residues" evidence="1">
    <location>
        <begin position="135"/>
        <end position="147"/>
    </location>
</feature>
<evidence type="ECO:0000313" key="2">
    <source>
        <dbReference type="EMBL" id="PKY08498.1"/>
    </source>
</evidence>